<keyword evidence="2" id="KW-1185">Reference proteome</keyword>
<reference evidence="1 2" key="1">
    <citation type="submission" date="2018-07" db="EMBL/GenBank/DDBJ databases">
        <title>Genomic Encyclopedia of Type Strains, Phase IV (KMG-IV): sequencing the most valuable type-strain genomes for metagenomic binning, comparative biology and taxonomic classification.</title>
        <authorList>
            <person name="Goeker M."/>
        </authorList>
    </citation>
    <scope>NUCLEOTIDE SEQUENCE [LARGE SCALE GENOMIC DNA]</scope>
    <source>
        <strain evidence="1 2">DSM 44290</strain>
    </source>
</reference>
<dbReference type="STRING" id="1210086.GCA_001613105_00176"/>
<gene>
    <name evidence="1" type="ORF">DFR76_101327</name>
</gene>
<evidence type="ECO:0000313" key="2">
    <source>
        <dbReference type="Proteomes" id="UP000254869"/>
    </source>
</evidence>
<dbReference type="AlphaFoldDB" id="A0A370IDI5"/>
<comment type="caution">
    <text evidence="1">The sequence shown here is derived from an EMBL/GenBank/DDBJ whole genome shotgun (WGS) entry which is preliminary data.</text>
</comment>
<sequence>MTFQVDPDALRAWAKWLDGLSGAIEGLGNGVAAPPDIGDPFPGTDLAASIGAARDQVRSGLVCFAARPREMSEIATGTGHHYEMTDDDFAANLRAMGGLP</sequence>
<dbReference type="EMBL" id="QQBC01000001">
    <property type="protein sequence ID" value="RDI68792.1"/>
    <property type="molecule type" value="Genomic_DNA"/>
</dbReference>
<organism evidence="1 2">
    <name type="scientific">Nocardia pseudobrasiliensis</name>
    <dbReference type="NCBI Taxonomy" id="45979"/>
    <lineage>
        <taxon>Bacteria</taxon>
        <taxon>Bacillati</taxon>
        <taxon>Actinomycetota</taxon>
        <taxon>Actinomycetes</taxon>
        <taxon>Mycobacteriales</taxon>
        <taxon>Nocardiaceae</taxon>
        <taxon>Nocardia</taxon>
    </lineage>
</organism>
<dbReference type="RefSeq" id="WP_067990326.1">
    <property type="nucleotide sequence ID" value="NZ_QQBC01000001.1"/>
</dbReference>
<proteinExistence type="predicted"/>
<evidence type="ECO:0008006" key="3">
    <source>
        <dbReference type="Google" id="ProtNLM"/>
    </source>
</evidence>
<dbReference type="Proteomes" id="UP000254869">
    <property type="component" value="Unassembled WGS sequence"/>
</dbReference>
<protein>
    <recommendedName>
        <fullName evidence="3">Excreted virulence factor EspC (Type VII ESX diderm)</fullName>
    </recommendedName>
</protein>
<evidence type="ECO:0000313" key="1">
    <source>
        <dbReference type="EMBL" id="RDI68792.1"/>
    </source>
</evidence>
<accession>A0A370IDI5</accession>
<name>A0A370IDI5_9NOCA</name>